<evidence type="ECO:0000256" key="1">
    <source>
        <dbReference type="SAM" id="Phobius"/>
    </source>
</evidence>
<reference evidence="3" key="1">
    <citation type="submission" date="2014-06" db="EMBL/GenBank/DDBJ databases">
        <authorList>
            <person name="Winans N.J."/>
            <person name="Newell P.D."/>
            <person name="Douglas A.E."/>
        </authorList>
    </citation>
    <scope>NUCLEOTIDE SEQUENCE [LARGE SCALE GENOMIC DNA]</scope>
    <source>
        <strain evidence="3">DmL_052</strain>
    </source>
</reference>
<keyword evidence="1" id="KW-1133">Transmembrane helix</keyword>
<proteinExistence type="predicted"/>
<keyword evidence="1" id="KW-0472">Membrane</keyword>
<dbReference type="Proteomes" id="UP000194946">
    <property type="component" value="Unassembled WGS sequence"/>
</dbReference>
<evidence type="ECO:0000313" key="3">
    <source>
        <dbReference type="Proteomes" id="UP000194946"/>
    </source>
</evidence>
<accession>A0A251ZVW7</accession>
<gene>
    <name evidence="2" type="ORF">HK18_05240</name>
</gene>
<feature type="transmembrane region" description="Helical" evidence="1">
    <location>
        <begin position="72"/>
        <end position="92"/>
    </location>
</feature>
<name>A0A251ZVW7_9PROT</name>
<protein>
    <submittedName>
        <fullName evidence="2">Uncharacterized protein</fullName>
    </submittedName>
</protein>
<evidence type="ECO:0000313" key="2">
    <source>
        <dbReference type="EMBL" id="OUI78815.1"/>
    </source>
</evidence>
<sequence>MFFFLFVVLLLVVSLIVRFFFSQHKKLILSTLVALVVGAALLTWGEVLLVGIGVHVSGGGLHQQQLEDPFPFLIFGLVLLAASVPCSLVGLFKR</sequence>
<feature type="transmembrane region" description="Helical" evidence="1">
    <location>
        <begin position="28"/>
        <end position="52"/>
    </location>
</feature>
<keyword evidence="3" id="KW-1185">Reference proteome</keyword>
<dbReference type="AlphaFoldDB" id="A0A251ZVW7"/>
<dbReference type="EMBL" id="JOPB01000003">
    <property type="protein sequence ID" value="OUI78815.1"/>
    <property type="molecule type" value="Genomic_DNA"/>
</dbReference>
<organism evidence="2 3">
    <name type="scientific">Commensalibacter intestini</name>
    <dbReference type="NCBI Taxonomy" id="479936"/>
    <lineage>
        <taxon>Bacteria</taxon>
        <taxon>Pseudomonadati</taxon>
        <taxon>Pseudomonadota</taxon>
        <taxon>Alphaproteobacteria</taxon>
        <taxon>Acetobacterales</taxon>
        <taxon>Acetobacteraceae</taxon>
    </lineage>
</organism>
<dbReference type="RefSeq" id="WP_086631957.1">
    <property type="nucleotide sequence ID" value="NZ_JOPB01000003.1"/>
</dbReference>
<feature type="transmembrane region" description="Helical" evidence="1">
    <location>
        <begin position="6"/>
        <end position="21"/>
    </location>
</feature>
<keyword evidence="1" id="KW-0812">Transmembrane</keyword>
<comment type="caution">
    <text evidence="2">The sequence shown here is derived from an EMBL/GenBank/DDBJ whole genome shotgun (WGS) entry which is preliminary data.</text>
</comment>